<organism evidence="2 3">
    <name type="scientific">Spizellomyces punctatus (strain DAOM BR117)</name>
    <dbReference type="NCBI Taxonomy" id="645134"/>
    <lineage>
        <taxon>Eukaryota</taxon>
        <taxon>Fungi</taxon>
        <taxon>Fungi incertae sedis</taxon>
        <taxon>Chytridiomycota</taxon>
        <taxon>Chytridiomycota incertae sedis</taxon>
        <taxon>Chytridiomycetes</taxon>
        <taxon>Spizellomycetales</taxon>
        <taxon>Spizellomycetaceae</taxon>
        <taxon>Spizellomyces</taxon>
    </lineage>
</organism>
<dbReference type="SUPFAM" id="SSF56317">
    <property type="entry name" value="Carbon-nitrogen hydrolase"/>
    <property type="match status" value="1"/>
</dbReference>
<dbReference type="GO" id="GO:0008418">
    <property type="term" value="F:protein-N-terminal asparagine amidohydrolase activity"/>
    <property type="evidence" value="ECO:0007669"/>
    <property type="project" value="InterPro"/>
</dbReference>
<dbReference type="GO" id="GO:0070773">
    <property type="term" value="F:protein-N-terminal glutamine amidohydrolase activity"/>
    <property type="evidence" value="ECO:0007669"/>
    <property type="project" value="InterPro"/>
</dbReference>
<protein>
    <recommendedName>
        <fullName evidence="1">CN hydrolase domain-containing protein</fullName>
    </recommendedName>
</protein>
<dbReference type="PANTHER" id="PTHR11750">
    <property type="entry name" value="PROTEIN N-TERMINAL AMIDASE"/>
    <property type="match status" value="1"/>
</dbReference>
<dbReference type="GO" id="GO:0030163">
    <property type="term" value="P:protein catabolic process"/>
    <property type="evidence" value="ECO:0007669"/>
    <property type="project" value="TreeGrafter"/>
</dbReference>
<dbReference type="Gene3D" id="1.10.472.10">
    <property type="entry name" value="Cyclin-like"/>
    <property type="match status" value="1"/>
</dbReference>
<dbReference type="AlphaFoldDB" id="A0A0L0HAR7"/>
<name>A0A0L0HAR7_SPIPD</name>
<dbReference type="EMBL" id="KQ257462">
    <property type="protein sequence ID" value="KNC97813.1"/>
    <property type="molecule type" value="Genomic_DNA"/>
</dbReference>
<keyword evidence="3" id="KW-1185">Reference proteome</keyword>
<proteinExistence type="predicted"/>
<dbReference type="Proteomes" id="UP000053201">
    <property type="component" value="Unassembled WGS sequence"/>
</dbReference>
<reference evidence="2 3" key="1">
    <citation type="submission" date="2009-08" db="EMBL/GenBank/DDBJ databases">
        <title>The Genome Sequence of Spizellomyces punctatus strain DAOM BR117.</title>
        <authorList>
            <consortium name="The Broad Institute Genome Sequencing Platform"/>
            <person name="Russ C."/>
            <person name="Cuomo C."/>
            <person name="Shea T."/>
            <person name="Young S.K."/>
            <person name="Zeng Q."/>
            <person name="Koehrsen M."/>
            <person name="Haas B."/>
            <person name="Borodovsky M."/>
            <person name="Guigo R."/>
            <person name="Alvarado L."/>
            <person name="Berlin A."/>
            <person name="Bochicchio J."/>
            <person name="Borenstein D."/>
            <person name="Chapman S."/>
            <person name="Chen Z."/>
            <person name="Engels R."/>
            <person name="Freedman E."/>
            <person name="Gellesch M."/>
            <person name="Goldberg J."/>
            <person name="Griggs A."/>
            <person name="Gujja S."/>
            <person name="Heiman D."/>
            <person name="Hepburn T."/>
            <person name="Howarth C."/>
            <person name="Jen D."/>
            <person name="Larson L."/>
            <person name="Lewis B."/>
            <person name="Mehta T."/>
            <person name="Park D."/>
            <person name="Pearson M."/>
            <person name="Roberts A."/>
            <person name="Saif S."/>
            <person name="Shenoy N."/>
            <person name="Sisk P."/>
            <person name="Stolte C."/>
            <person name="Sykes S."/>
            <person name="Thomson T."/>
            <person name="Walk T."/>
            <person name="White J."/>
            <person name="Yandava C."/>
            <person name="Burger G."/>
            <person name="Gray M.W."/>
            <person name="Holland P.W.H."/>
            <person name="King N."/>
            <person name="Lang F.B.F."/>
            <person name="Roger A.J."/>
            <person name="Ruiz-Trillo I."/>
            <person name="Lander E."/>
            <person name="Nusbaum C."/>
        </authorList>
    </citation>
    <scope>NUCLEOTIDE SEQUENCE [LARGE SCALE GENOMIC DNA]</scope>
    <source>
        <strain evidence="2 3">DAOM BR117</strain>
    </source>
</reference>
<dbReference type="Pfam" id="PF08613">
    <property type="entry name" value="Cyclin"/>
    <property type="match status" value="1"/>
</dbReference>
<dbReference type="InterPro" id="IPR039703">
    <property type="entry name" value="Nta1"/>
</dbReference>
<evidence type="ECO:0000259" key="1">
    <source>
        <dbReference type="PROSITE" id="PS50263"/>
    </source>
</evidence>
<dbReference type="eggNOG" id="KOG0806">
    <property type="taxonomic scope" value="Eukaryota"/>
</dbReference>
<sequence>MAVPSVMHTQACHSSGYCVPQCKVSHSANTALSLSSAPPPVNGVVTFTANDHYTMPPAVTSTRPRSHIPIPVNSSISRSSDIPASSSTLGPFVPVSASNPFEFSAMLIPREQCHQSPSPPATSTRSERWLLSSNRDLARLAVLIVTLLCEPEGIPCTVPHNVSGQDTSDPKLVSFTEQVLRATNLYVSSVYVALWYMWQLRCLRCNGNADFSARWAAHTLLGKIKEREDGALTLITLALMLANKIQDDHTYTNRTWNQLTKIPLEELNSLERGYLRALGYRLQLSDVDFSMWRAKVDAFWVRRAGGIPRPLSNTLKPRKSQSLTHAQTYAPPTTKRNVPLQANDHFIYHQQQHIIPTSFQTQQQHTLHQATIGPTHTSIPLVPSGFDHPFPTRAFLPVSFAVPPAVTATTPSYTFGPPPGLKARRTGRPSSISTLPKGCACGMQHGSPLSSYGCSLAISQTGVPLPSHMDYQGAPAAEIGMLYPYETTYTTNGMFGHETVETCILVWMLVEANLAILEHSDMKVACLQFSPQHGQPDLNRRRADELIRESGLSAQNVDILVLPEMAFSGYIFETRQDVTPYAESSENGETLQWAISWARQLSAYIQVGYPRIEQSTTGPSPLLYNSVYLVSPDGTLVRTYDKHFLYEKDERWAEEGFGFCALECPGLGKVGLGICMDLNPYRFMAPFDAYEFANFQLENESQIILCSMAWILSLPADDDSVVDDIEHESISITPVMDTVKYWAMRLMPLIQSRRRIIFVAANRIGEEQGTVFCGTSCVMEFIDGRIQLQGVLGRSEEGILCVEIQ</sequence>
<dbReference type="InterPro" id="IPR013922">
    <property type="entry name" value="Cyclin_PHO80-like"/>
</dbReference>
<evidence type="ECO:0000313" key="2">
    <source>
        <dbReference type="EMBL" id="KNC97813.1"/>
    </source>
</evidence>
<dbReference type="VEuPathDB" id="FungiDB:SPPG_09410"/>
<dbReference type="STRING" id="645134.A0A0L0HAR7"/>
<gene>
    <name evidence="2" type="ORF">SPPG_09410</name>
</gene>
<dbReference type="InParanoid" id="A0A0L0HAR7"/>
<dbReference type="GeneID" id="27692535"/>
<dbReference type="InterPro" id="IPR003010">
    <property type="entry name" value="C-N_Hydrolase"/>
</dbReference>
<dbReference type="OrthoDB" id="201515at2759"/>
<dbReference type="CDD" id="cd20557">
    <property type="entry name" value="CYCLIN_ScPCL1-like"/>
    <property type="match status" value="1"/>
</dbReference>
<dbReference type="RefSeq" id="XP_016605853.1">
    <property type="nucleotide sequence ID" value="XM_016757573.1"/>
</dbReference>
<dbReference type="Gene3D" id="3.60.110.10">
    <property type="entry name" value="Carbon-nitrogen hydrolase"/>
    <property type="match status" value="1"/>
</dbReference>
<dbReference type="PROSITE" id="PS50263">
    <property type="entry name" value="CN_HYDROLASE"/>
    <property type="match status" value="1"/>
</dbReference>
<dbReference type="GO" id="GO:0019901">
    <property type="term" value="F:protein kinase binding"/>
    <property type="evidence" value="ECO:0007669"/>
    <property type="project" value="InterPro"/>
</dbReference>
<feature type="domain" description="CN hydrolase" evidence="1">
    <location>
        <begin position="522"/>
        <end position="805"/>
    </location>
</feature>
<dbReference type="Pfam" id="PF00795">
    <property type="entry name" value="CN_hydrolase"/>
    <property type="match status" value="1"/>
</dbReference>
<accession>A0A0L0HAR7</accession>
<dbReference type="PANTHER" id="PTHR11750:SF26">
    <property type="entry name" value="PROTEIN N-TERMINAL AMIDASE"/>
    <property type="match status" value="1"/>
</dbReference>
<dbReference type="InterPro" id="IPR036526">
    <property type="entry name" value="C-N_Hydrolase_sf"/>
</dbReference>
<evidence type="ECO:0000313" key="3">
    <source>
        <dbReference type="Proteomes" id="UP000053201"/>
    </source>
</evidence>